<dbReference type="InterPro" id="IPR044855">
    <property type="entry name" value="CoA-Trfase_III_dom3_sf"/>
</dbReference>
<reference evidence="1" key="2">
    <citation type="submission" date="2024-05" db="EMBL/GenBank/DDBJ databases">
        <authorList>
            <person name="Wolfe A."/>
        </authorList>
    </citation>
    <scope>NUCLEOTIDE SEQUENCE</scope>
    <source>
        <strain evidence="1">UMB1064</strain>
    </source>
</reference>
<dbReference type="SUPFAM" id="SSF89796">
    <property type="entry name" value="CoA-transferase family III (CaiB/BaiF)"/>
    <property type="match status" value="1"/>
</dbReference>
<dbReference type="EMBL" id="JASOOY020000003">
    <property type="protein sequence ID" value="MEO3716170.1"/>
    <property type="molecule type" value="Genomic_DNA"/>
</dbReference>
<dbReference type="InterPro" id="IPR023606">
    <property type="entry name" value="CoA-Trfase_III_dom_1_sf"/>
</dbReference>
<evidence type="ECO:0000313" key="2">
    <source>
        <dbReference type="Proteomes" id="UP001223646"/>
    </source>
</evidence>
<dbReference type="Pfam" id="PF02515">
    <property type="entry name" value="CoA_transf_3"/>
    <property type="match status" value="1"/>
</dbReference>
<dbReference type="GO" id="GO:0016740">
    <property type="term" value="F:transferase activity"/>
    <property type="evidence" value="ECO:0007669"/>
    <property type="project" value="UniProtKB-KW"/>
</dbReference>
<dbReference type="Gene3D" id="3.40.50.10540">
    <property type="entry name" value="Crotonobetainyl-coa:carnitine coa-transferase, domain 1"/>
    <property type="match status" value="1"/>
</dbReference>
<keyword evidence="1" id="KW-0808">Transferase</keyword>
<reference evidence="1" key="1">
    <citation type="submission" date="2023-05" db="EMBL/GenBank/DDBJ databases">
        <authorList>
            <person name="Du J."/>
        </authorList>
    </citation>
    <scope>NUCLEOTIDE SEQUENCE</scope>
    <source>
        <strain evidence="1">UMB1064</strain>
    </source>
</reference>
<accession>A0AAW9SUV9</accession>
<dbReference type="InterPro" id="IPR050509">
    <property type="entry name" value="CoA-transferase_III"/>
</dbReference>
<name>A0AAW9SUV9_CORAY</name>
<dbReference type="PANTHER" id="PTHR48228">
    <property type="entry name" value="SUCCINYL-COA--D-CITRAMALATE COA-TRANSFERASE"/>
    <property type="match status" value="1"/>
</dbReference>
<dbReference type="Proteomes" id="UP001223646">
    <property type="component" value="Unassembled WGS sequence"/>
</dbReference>
<dbReference type="Gene3D" id="3.30.1540.10">
    <property type="entry name" value="formyl-coa transferase, domain 3"/>
    <property type="match status" value="1"/>
</dbReference>
<sequence>MFSPELHTSLAGITVVNVAINVPGPLAAQHLGQLGARVIKVEPPTGDPLGAFGRSWYEAMSAGHEIIQADLKSNEGRAQLSSLIDEADVVITSVRPSALERMGLAGLHERPNGPVHIDIVGDTEAPETPGHDLTYQAEAGTLTPPAMPPVLLGDILGAHFAVTAALAGLIKRAGAGADVVKQPGLHCRIGLKQAGETGAAPLKYGMTAPGGLLGGGLWTYGLYPSADGYAAVAALEPHFAAALTEATGASNREELADFLRERTNAEIMQLASEKALPLAAVE</sequence>
<dbReference type="RefSeq" id="WP_284805941.1">
    <property type="nucleotide sequence ID" value="NZ_JASOMP010000007.1"/>
</dbReference>
<dbReference type="PANTHER" id="PTHR48228:SF5">
    <property type="entry name" value="ALPHA-METHYLACYL-COA RACEMASE"/>
    <property type="match status" value="1"/>
</dbReference>
<dbReference type="InterPro" id="IPR003673">
    <property type="entry name" value="CoA-Trfase_fam_III"/>
</dbReference>
<organism evidence="1 2">
    <name type="scientific">Corynebacterium amycolatum</name>
    <dbReference type="NCBI Taxonomy" id="43765"/>
    <lineage>
        <taxon>Bacteria</taxon>
        <taxon>Bacillati</taxon>
        <taxon>Actinomycetota</taxon>
        <taxon>Actinomycetes</taxon>
        <taxon>Mycobacteriales</taxon>
        <taxon>Corynebacteriaceae</taxon>
        <taxon>Corynebacterium</taxon>
    </lineage>
</organism>
<proteinExistence type="predicted"/>
<evidence type="ECO:0000313" key="1">
    <source>
        <dbReference type="EMBL" id="MEO3716170.1"/>
    </source>
</evidence>
<gene>
    <name evidence="1" type="ORF">QP460_000995</name>
</gene>
<comment type="caution">
    <text evidence="1">The sequence shown here is derived from an EMBL/GenBank/DDBJ whole genome shotgun (WGS) entry which is preliminary data.</text>
</comment>
<protein>
    <submittedName>
        <fullName evidence="1">CoA transferase</fullName>
    </submittedName>
</protein>
<dbReference type="AlphaFoldDB" id="A0AAW9SUV9"/>